<evidence type="ECO:0008006" key="3">
    <source>
        <dbReference type="Google" id="ProtNLM"/>
    </source>
</evidence>
<dbReference type="AlphaFoldDB" id="A0AAI9T370"/>
<accession>A0AAI9T370</accession>
<protein>
    <recommendedName>
        <fullName evidence="3">Lipoprotein</fullName>
    </recommendedName>
</protein>
<dbReference type="EMBL" id="AGBZ02000001">
    <property type="protein sequence ID" value="KAI92631.1"/>
    <property type="molecule type" value="Genomic_DNA"/>
</dbReference>
<evidence type="ECO:0000313" key="1">
    <source>
        <dbReference type="EMBL" id="KAI92631.1"/>
    </source>
</evidence>
<proteinExistence type="predicted"/>
<reference evidence="1 2" key="1">
    <citation type="journal article" date="2012" name="J. Proteome Res.">
        <title>Application of Spiroplasma melliferum proteogenomic profiling for the discovery of virulence factors and pathogenicity mechanisms in host-associated spiroplasmas.</title>
        <authorList>
            <person name="Alexeev D."/>
            <person name="Kostrjukova E."/>
            <person name="Aliper A."/>
            <person name="Popenko A."/>
            <person name="Bazaleev N."/>
            <person name="Tyakht A."/>
            <person name="Selezneva O."/>
            <person name="Akopian T."/>
            <person name="Prichodko E."/>
            <person name="Kondratov I."/>
            <person name="Chukin M."/>
            <person name="Demina I."/>
            <person name="Galyamina M."/>
            <person name="Kamashev D."/>
            <person name="Vanyushkina A."/>
            <person name="Ladygina V."/>
            <person name="Levitskii S."/>
            <person name="Lazarev V."/>
            <person name="Govorun V."/>
        </authorList>
    </citation>
    <scope>NUCLEOTIDE SEQUENCE [LARGE SCALE GENOMIC DNA]</scope>
    <source>
        <strain evidence="1 2">KC3</strain>
    </source>
</reference>
<dbReference type="PROSITE" id="PS51257">
    <property type="entry name" value="PROKAR_LIPOPROTEIN"/>
    <property type="match status" value="1"/>
</dbReference>
<dbReference type="Proteomes" id="UP000004057">
    <property type="component" value="Unassembled WGS sequence"/>
</dbReference>
<name>A0AAI9T370_SPIME</name>
<comment type="caution">
    <text evidence="1">The sequence shown here is derived from an EMBL/GenBank/DDBJ whole genome shotgun (WGS) entry which is preliminary data.</text>
</comment>
<gene>
    <name evidence="1" type="ORF">SPM_000760</name>
</gene>
<evidence type="ECO:0000313" key="2">
    <source>
        <dbReference type="Proteomes" id="UP000004057"/>
    </source>
</evidence>
<dbReference type="RefSeq" id="WP_004027698.1">
    <property type="nucleotide sequence ID" value="NZ_AGBZ02000001.1"/>
</dbReference>
<sequence length="291" mass="34260">MKKILSLLGTIIMFITPSLLTISCTYPKQYYIPSQDSTLQPAVSKFLANFMLQPINDEGEYLVKHQDDDTIFTTFTKEREAHTLWPIINYNFNNPSNVPAFELPTANVLFKTYIAAMPTYLPTPDQLYRDFILFSLIHDTTEYTYTTGQTTMEEYTLDGNHFLTTIYYLTINLNSNVFWSYELNKDLQEYLINYIQNHPTFTFKQNMTTEEIIKLWLTNVYSDSNNFKISNIKTIENIDKLYSYLKNKIAFHFDQLDTSKVNQSGKFNFKVTDQNGNYIWELNELKYQIQN</sequence>
<organism evidence="1 2">
    <name type="scientific">Spiroplasma melliferum KC3</name>
    <dbReference type="NCBI Taxonomy" id="570509"/>
    <lineage>
        <taxon>Bacteria</taxon>
        <taxon>Bacillati</taxon>
        <taxon>Mycoplasmatota</taxon>
        <taxon>Mollicutes</taxon>
        <taxon>Entomoplasmatales</taxon>
        <taxon>Spiroplasmataceae</taxon>
        <taxon>Spiroplasma</taxon>
    </lineage>
</organism>